<dbReference type="EMBL" id="MT418680">
    <property type="protein sequence ID" value="QKF94082.1"/>
    <property type="molecule type" value="Genomic_DNA"/>
</dbReference>
<accession>A0A7D3R0Z0</accession>
<proteinExistence type="predicted"/>
<evidence type="ECO:0000313" key="1">
    <source>
        <dbReference type="EMBL" id="QKF94082.1"/>
    </source>
</evidence>
<gene>
    <name evidence="1" type="ORF">Fadolivirus_1_624</name>
</gene>
<keyword evidence="2" id="KW-1185">Reference proteome</keyword>
<sequence length="409" mass="48850">MEDQNLLYVLEKNRGDLIQFLTKNYEYNYLTEQLIKIEQEIKKPGIITDLFLGKCGIEPNKQMAFYELPTFELLTIIKAILEYINIKNVEEIGAGVGLLSAMLKHHYSDLSINTTDGNRWIETSSNKKYCNVNIKLFLEYCLDSNFTFDNKLLLISWIPQNELSDFITLIKKKKPKHIIIIGDIANIIYTKIFETINTLNYKFVGIPSKQICYRDHYTTNNFDRIKSTTIFATNDNTINIKNLLLMIKTKYENCLSKKRNKINDIELLQDLIIKNFKSKFLLDNLNESTYKKLYKEIYYMSINNYKIPEYIYSYDEYQFWFNRMKHKKYPLNINSRDKFEEYYSYIDKLNSDDGFYVLINHGIIPEWISDNIMADKFLFVEFSTVNKKWKCSNEHFINEFRRIMTRVNR</sequence>
<name>A0A7D3R0Z0_9VIRU</name>
<organism evidence="1 2">
    <name type="scientific">Fadolivirus FV1/VV64</name>
    <dbReference type="NCBI Taxonomy" id="3070911"/>
    <lineage>
        <taxon>Viruses</taxon>
        <taxon>Varidnaviria</taxon>
        <taxon>Bamfordvirae</taxon>
        <taxon>Nucleocytoviricota</taxon>
        <taxon>Megaviricetes</taxon>
        <taxon>Imitervirales</taxon>
        <taxon>Mimiviridae</taxon>
        <taxon>Klosneuvirinae</taxon>
        <taxon>Fadolivirus</taxon>
        <taxon>Fadolivirus algeromassiliense</taxon>
    </lineage>
</organism>
<protein>
    <submittedName>
        <fullName evidence="1">Uncharacterized protein</fullName>
    </submittedName>
</protein>
<dbReference type="Proteomes" id="UP001162001">
    <property type="component" value="Segment"/>
</dbReference>
<reference evidence="1 2" key="1">
    <citation type="submission" date="2020-04" db="EMBL/GenBank/DDBJ databases">
        <title>Advantages and limits of metagenomic assembly and binning of a giant virus.</title>
        <authorList>
            <person name="Schulz F."/>
            <person name="Andreani J."/>
            <person name="Francis R."/>
            <person name="Boudjemaa H."/>
            <person name="Bou Khalil J.Y."/>
            <person name="Lee J."/>
            <person name="La Scola B."/>
            <person name="Woyke T."/>
        </authorList>
    </citation>
    <scope>NUCLEOTIDE SEQUENCE [LARGE SCALE GENOMIC DNA]</scope>
    <source>
        <strain evidence="1 2">FV1/VV64</strain>
    </source>
</reference>
<evidence type="ECO:0000313" key="2">
    <source>
        <dbReference type="Proteomes" id="UP001162001"/>
    </source>
</evidence>